<organism evidence="2 3">
    <name type="scientific">Trema orientale</name>
    <name type="common">Charcoal tree</name>
    <name type="synonym">Celtis orientalis</name>
    <dbReference type="NCBI Taxonomy" id="63057"/>
    <lineage>
        <taxon>Eukaryota</taxon>
        <taxon>Viridiplantae</taxon>
        <taxon>Streptophyta</taxon>
        <taxon>Embryophyta</taxon>
        <taxon>Tracheophyta</taxon>
        <taxon>Spermatophyta</taxon>
        <taxon>Magnoliopsida</taxon>
        <taxon>eudicotyledons</taxon>
        <taxon>Gunneridae</taxon>
        <taxon>Pentapetalae</taxon>
        <taxon>rosids</taxon>
        <taxon>fabids</taxon>
        <taxon>Rosales</taxon>
        <taxon>Cannabaceae</taxon>
        <taxon>Trema</taxon>
    </lineage>
</organism>
<dbReference type="CDD" id="cd00170">
    <property type="entry name" value="SEC14"/>
    <property type="match status" value="1"/>
</dbReference>
<dbReference type="OrthoDB" id="1434354at2759"/>
<dbReference type="PANTHER" id="PTHR46277:SF3">
    <property type="entry name" value="BINDING PROTEIN, PUTATIVE-RELATED"/>
    <property type="match status" value="1"/>
</dbReference>
<protein>
    <submittedName>
        <fullName evidence="2">CRAL-TRIO lipid binding domain containing protein</fullName>
    </submittedName>
</protein>
<gene>
    <name evidence="2" type="ORF">TorRG33x02_057700</name>
</gene>
<dbReference type="PROSITE" id="PS50191">
    <property type="entry name" value="CRAL_TRIO"/>
    <property type="match status" value="1"/>
</dbReference>
<dbReference type="Pfam" id="PF00650">
    <property type="entry name" value="CRAL_TRIO"/>
    <property type="match status" value="1"/>
</dbReference>
<proteinExistence type="predicted"/>
<dbReference type="InterPro" id="IPR036865">
    <property type="entry name" value="CRAL-TRIO_dom_sf"/>
</dbReference>
<name>A0A2P5FLA4_TREOI</name>
<keyword evidence="3" id="KW-1185">Reference proteome</keyword>
<dbReference type="Gene3D" id="3.40.525.10">
    <property type="entry name" value="CRAL-TRIO lipid binding domain"/>
    <property type="match status" value="1"/>
</dbReference>
<dbReference type="AlphaFoldDB" id="A0A2P5FLA4"/>
<accession>A0A2P5FLA4</accession>
<dbReference type="PANTHER" id="PTHR46277">
    <property type="entry name" value="OS03G0850700 PROTEIN"/>
    <property type="match status" value="1"/>
</dbReference>
<sequence>MPSGQEKFVAIGDLQGWGYANSDIRGYVAALSILQDCYPERLGKLFLVHVPYIFMTAWKMVYPFIDNNTKKKIMFVEDEDLKSTLLSDIDESQLPVTYGGQLALESPVNYYY</sequence>
<reference evidence="3" key="1">
    <citation type="submission" date="2016-06" db="EMBL/GenBank/DDBJ databases">
        <title>Parallel loss of symbiosis genes in relatives of nitrogen-fixing non-legume Parasponia.</title>
        <authorList>
            <person name="Van Velzen R."/>
            <person name="Holmer R."/>
            <person name="Bu F."/>
            <person name="Rutten L."/>
            <person name="Van Zeijl A."/>
            <person name="Liu W."/>
            <person name="Santuari L."/>
            <person name="Cao Q."/>
            <person name="Sharma T."/>
            <person name="Shen D."/>
            <person name="Roswanjaya Y."/>
            <person name="Wardhani T."/>
            <person name="Kalhor M.S."/>
            <person name="Jansen J."/>
            <person name="Van den Hoogen J."/>
            <person name="Gungor B."/>
            <person name="Hartog M."/>
            <person name="Hontelez J."/>
            <person name="Verver J."/>
            <person name="Yang W.-C."/>
            <person name="Schijlen E."/>
            <person name="Repin R."/>
            <person name="Schilthuizen M."/>
            <person name="Schranz E."/>
            <person name="Heidstra R."/>
            <person name="Miyata K."/>
            <person name="Fedorova E."/>
            <person name="Kohlen W."/>
            <person name="Bisseling T."/>
            <person name="Smit S."/>
            <person name="Geurts R."/>
        </authorList>
    </citation>
    <scope>NUCLEOTIDE SEQUENCE [LARGE SCALE GENOMIC DNA]</scope>
    <source>
        <strain evidence="3">cv. RG33-2</strain>
    </source>
</reference>
<dbReference type="Proteomes" id="UP000237000">
    <property type="component" value="Unassembled WGS sequence"/>
</dbReference>
<comment type="caution">
    <text evidence="2">The sequence shown here is derived from an EMBL/GenBank/DDBJ whole genome shotgun (WGS) entry which is preliminary data.</text>
</comment>
<dbReference type="SMART" id="SM00516">
    <property type="entry name" value="SEC14"/>
    <property type="match status" value="1"/>
</dbReference>
<evidence type="ECO:0000259" key="1">
    <source>
        <dbReference type="PROSITE" id="PS50191"/>
    </source>
</evidence>
<dbReference type="InterPro" id="IPR001251">
    <property type="entry name" value="CRAL-TRIO_dom"/>
</dbReference>
<evidence type="ECO:0000313" key="3">
    <source>
        <dbReference type="Proteomes" id="UP000237000"/>
    </source>
</evidence>
<dbReference type="InParanoid" id="A0A2P5FLA4"/>
<feature type="domain" description="CRAL-TRIO" evidence="1">
    <location>
        <begin position="1"/>
        <end position="106"/>
    </location>
</feature>
<dbReference type="STRING" id="63057.A0A2P5FLA4"/>
<dbReference type="SUPFAM" id="SSF52087">
    <property type="entry name" value="CRAL/TRIO domain"/>
    <property type="match status" value="1"/>
</dbReference>
<evidence type="ECO:0000313" key="2">
    <source>
        <dbReference type="EMBL" id="PON98536.1"/>
    </source>
</evidence>
<dbReference type="EMBL" id="JXTC01000024">
    <property type="protein sequence ID" value="PON98536.1"/>
    <property type="molecule type" value="Genomic_DNA"/>
</dbReference>